<dbReference type="PROSITE" id="PS51762">
    <property type="entry name" value="GH16_2"/>
    <property type="match status" value="1"/>
</dbReference>
<dbReference type="InterPro" id="IPR000757">
    <property type="entry name" value="Beta-glucanase-like"/>
</dbReference>
<reference evidence="12 13" key="1">
    <citation type="submission" date="2015-10" db="EMBL/GenBank/DDBJ databases">
        <title>Genome sequencing of Penicillium freii.</title>
        <authorList>
            <person name="Nguyen H.D."/>
            <person name="Visagie C.M."/>
            <person name="Seifert K.A."/>
        </authorList>
    </citation>
    <scope>NUCLEOTIDE SEQUENCE [LARGE SCALE GENOMIC DNA]</scope>
    <source>
        <strain evidence="12 13">DAOM 242723</strain>
    </source>
</reference>
<feature type="domain" description="GH16" evidence="11">
    <location>
        <begin position="26"/>
        <end position="281"/>
    </location>
</feature>
<keyword evidence="7" id="KW-0378">Hydrolase</keyword>
<keyword evidence="5" id="KW-1003">Cell membrane</keyword>
<dbReference type="CDD" id="cd02181">
    <property type="entry name" value="GH16_fungal_Lam16A_glucanase"/>
    <property type="match status" value="1"/>
</dbReference>
<dbReference type="Gene3D" id="2.60.120.200">
    <property type="match status" value="1"/>
</dbReference>
<dbReference type="GO" id="GO:0005886">
    <property type="term" value="C:plasma membrane"/>
    <property type="evidence" value="ECO:0007669"/>
    <property type="project" value="UniProtKB-SubCell"/>
</dbReference>
<dbReference type="Proteomes" id="UP000055045">
    <property type="component" value="Unassembled WGS sequence"/>
</dbReference>
<proteinExistence type="inferred from homology"/>
<dbReference type="FunFam" id="2.60.120.200:FF:000114">
    <property type="entry name" value="Probable endo-1,3(4)-beta-glucanase NFIA_089530"/>
    <property type="match status" value="1"/>
</dbReference>
<evidence type="ECO:0000256" key="1">
    <source>
        <dbReference type="ARBA" id="ARBA00000124"/>
    </source>
</evidence>
<dbReference type="GO" id="GO:0052861">
    <property type="term" value="F:endo-1,3(4)-beta-glucanase activity"/>
    <property type="evidence" value="ECO:0007669"/>
    <property type="project" value="UniProtKB-EC"/>
</dbReference>
<dbReference type="AlphaFoldDB" id="A0A101MBB0"/>
<comment type="caution">
    <text evidence="12">The sequence shown here is derived from an EMBL/GenBank/DDBJ whole genome shotgun (WGS) entry which is preliminary data.</text>
</comment>
<evidence type="ECO:0000259" key="11">
    <source>
        <dbReference type="PROSITE" id="PS51762"/>
    </source>
</evidence>
<keyword evidence="6" id="KW-0325">Glycoprotein</keyword>
<keyword evidence="8" id="KW-0449">Lipoprotein</keyword>
<dbReference type="EMBL" id="LLXE01000364">
    <property type="protein sequence ID" value="KUM57437.1"/>
    <property type="molecule type" value="Genomic_DNA"/>
</dbReference>
<dbReference type="PANTHER" id="PTHR10963">
    <property type="entry name" value="GLYCOSYL HYDROLASE-RELATED"/>
    <property type="match status" value="1"/>
</dbReference>
<evidence type="ECO:0000256" key="8">
    <source>
        <dbReference type="ARBA" id="ARBA00023288"/>
    </source>
</evidence>
<sequence length="356" mass="37826">MLIFSTLIPAVGLFAHLVTAAYKLQDDYGTSDTFFDNFDFFTAADPTKGYVDYVNRSTANQGGLIKASGGSVYIGVDSSNIASSPGRQSVRLSSTKSYTHGLVILDLKHMPGSVCGTWPAFWMLGDNWPSNGEIDIIEGVNQQSTNQATLHTSPGCSINNSGFSGSVDTSNCYVKASGQAANAGCAITSNNTQSYGDGFNKAGGGVYATEWTGKAIKVWFFPSASIPSDIGTGTPDPSGWGSPMAAFAGSCDIDSHFRQLQIVFDITFCGSWAGDVWASGSCASKSSSCISYVQNNPSAFTETYWSVNSLKVYQDGSSPNNATVSPSASSYTSIPLVSPTPRHVWKHRHNGHKHRQ</sequence>
<comment type="catalytic activity">
    <reaction evidence="1">
        <text>Endohydrolysis of (1-&gt;3)- or (1-&gt;4)-linkages in beta-D-glucans when the glucose residue whose reducing group is involved in the linkage to be hydrolyzed is itself substituted at C-3.</text>
        <dbReference type="EC" id="3.2.1.6"/>
    </reaction>
</comment>
<feature type="signal peptide" evidence="10">
    <location>
        <begin position="1"/>
        <end position="20"/>
    </location>
</feature>
<gene>
    <name evidence="12" type="ORF">ACN42_g9743</name>
</gene>
<dbReference type="SUPFAM" id="SSF49899">
    <property type="entry name" value="Concanavalin A-like lectins/glucanases"/>
    <property type="match status" value="1"/>
</dbReference>
<keyword evidence="13" id="KW-1185">Reference proteome</keyword>
<dbReference type="GO" id="GO:0098552">
    <property type="term" value="C:side of membrane"/>
    <property type="evidence" value="ECO:0007669"/>
    <property type="project" value="UniProtKB-KW"/>
</dbReference>
<evidence type="ECO:0000256" key="3">
    <source>
        <dbReference type="ARBA" id="ARBA00006865"/>
    </source>
</evidence>
<dbReference type="Pfam" id="PF26113">
    <property type="entry name" value="GH16_XgeA"/>
    <property type="match status" value="1"/>
</dbReference>
<keyword evidence="6" id="KW-0336">GPI-anchor</keyword>
<dbReference type="InterPro" id="IPR050546">
    <property type="entry name" value="Glycosyl_Hydrlase_16"/>
</dbReference>
<evidence type="ECO:0000256" key="7">
    <source>
        <dbReference type="ARBA" id="ARBA00022801"/>
    </source>
</evidence>
<organism evidence="12 13">
    <name type="scientific">Penicillium freii</name>
    <dbReference type="NCBI Taxonomy" id="48697"/>
    <lineage>
        <taxon>Eukaryota</taxon>
        <taxon>Fungi</taxon>
        <taxon>Dikarya</taxon>
        <taxon>Ascomycota</taxon>
        <taxon>Pezizomycotina</taxon>
        <taxon>Eurotiomycetes</taxon>
        <taxon>Eurotiomycetidae</taxon>
        <taxon>Eurotiales</taxon>
        <taxon>Aspergillaceae</taxon>
        <taxon>Penicillium</taxon>
    </lineage>
</organism>
<dbReference type="STRING" id="48697.A0A101MBB0"/>
<evidence type="ECO:0000256" key="5">
    <source>
        <dbReference type="ARBA" id="ARBA00022475"/>
    </source>
</evidence>
<evidence type="ECO:0000256" key="9">
    <source>
        <dbReference type="ARBA" id="ARBA00023295"/>
    </source>
</evidence>
<name>A0A101MBB0_PENFR</name>
<evidence type="ECO:0000256" key="6">
    <source>
        <dbReference type="ARBA" id="ARBA00022622"/>
    </source>
</evidence>
<comment type="similarity">
    <text evidence="3">Belongs to the glycosyl hydrolase 16 family.</text>
</comment>
<evidence type="ECO:0000313" key="12">
    <source>
        <dbReference type="EMBL" id="KUM57437.1"/>
    </source>
</evidence>
<protein>
    <recommendedName>
        <fullName evidence="4">endo-1,3(4)-beta-glucanase</fullName>
        <ecNumber evidence="4">3.2.1.6</ecNumber>
    </recommendedName>
</protein>
<dbReference type="GO" id="GO:0009251">
    <property type="term" value="P:glucan catabolic process"/>
    <property type="evidence" value="ECO:0007669"/>
    <property type="project" value="TreeGrafter"/>
</dbReference>
<evidence type="ECO:0000256" key="10">
    <source>
        <dbReference type="SAM" id="SignalP"/>
    </source>
</evidence>
<keyword evidence="9" id="KW-0326">Glycosidase</keyword>
<keyword evidence="6" id="KW-0472">Membrane</keyword>
<comment type="subcellular location">
    <subcellularLocation>
        <location evidence="2">Cell membrane</location>
        <topology evidence="2">Lipid-anchor</topology>
        <topology evidence="2">GPI-anchor</topology>
    </subcellularLocation>
</comment>
<accession>A0A101MBB0</accession>
<keyword evidence="10" id="KW-0732">Signal</keyword>
<evidence type="ECO:0000256" key="2">
    <source>
        <dbReference type="ARBA" id="ARBA00004609"/>
    </source>
</evidence>
<evidence type="ECO:0000256" key="4">
    <source>
        <dbReference type="ARBA" id="ARBA00012599"/>
    </source>
</evidence>
<dbReference type="PANTHER" id="PTHR10963:SF24">
    <property type="entry name" value="GLYCOSIDASE C21B10.07-RELATED"/>
    <property type="match status" value="1"/>
</dbReference>
<feature type="chain" id="PRO_5007100466" description="endo-1,3(4)-beta-glucanase" evidence="10">
    <location>
        <begin position="21"/>
        <end position="356"/>
    </location>
</feature>
<dbReference type="EC" id="3.2.1.6" evidence="4"/>
<dbReference type="InterPro" id="IPR013320">
    <property type="entry name" value="ConA-like_dom_sf"/>
</dbReference>
<evidence type="ECO:0000313" key="13">
    <source>
        <dbReference type="Proteomes" id="UP000055045"/>
    </source>
</evidence>